<feature type="region of interest" description="Disordered" evidence="1">
    <location>
        <begin position="18"/>
        <end position="61"/>
    </location>
</feature>
<evidence type="ECO:0000313" key="2">
    <source>
        <dbReference type="EMBL" id="KAJ8352118.1"/>
    </source>
</evidence>
<dbReference type="EMBL" id="JAINUF010000008">
    <property type="protein sequence ID" value="KAJ8352118.1"/>
    <property type="molecule type" value="Genomic_DNA"/>
</dbReference>
<dbReference type="AlphaFoldDB" id="A0A9Q1IRP5"/>
<name>A0A9Q1IRP5_SYNKA</name>
<comment type="caution">
    <text evidence="2">The sequence shown here is derived from an EMBL/GenBank/DDBJ whole genome shotgun (WGS) entry which is preliminary data.</text>
</comment>
<evidence type="ECO:0000256" key="1">
    <source>
        <dbReference type="SAM" id="MobiDB-lite"/>
    </source>
</evidence>
<feature type="compositionally biased region" description="Low complexity" evidence="1">
    <location>
        <begin position="35"/>
        <end position="51"/>
    </location>
</feature>
<feature type="region of interest" description="Disordered" evidence="1">
    <location>
        <begin position="120"/>
        <end position="142"/>
    </location>
</feature>
<evidence type="ECO:0000313" key="3">
    <source>
        <dbReference type="Proteomes" id="UP001152622"/>
    </source>
</evidence>
<feature type="compositionally biased region" description="Gly residues" evidence="1">
    <location>
        <begin position="52"/>
        <end position="61"/>
    </location>
</feature>
<organism evidence="2 3">
    <name type="scientific">Synaphobranchus kaupii</name>
    <name type="common">Kaup's arrowtooth eel</name>
    <dbReference type="NCBI Taxonomy" id="118154"/>
    <lineage>
        <taxon>Eukaryota</taxon>
        <taxon>Metazoa</taxon>
        <taxon>Chordata</taxon>
        <taxon>Craniata</taxon>
        <taxon>Vertebrata</taxon>
        <taxon>Euteleostomi</taxon>
        <taxon>Actinopterygii</taxon>
        <taxon>Neopterygii</taxon>
        <taxon>Teleostei</taxon>
        <taxon>Anguilliformes</taxon>
        <taxon>Synaphobranchidae</taxon>
        <taxon>Synaphobranchus</taxon>
    </lineage>
</organism>
<protein>
    <submittedName>
        <fullName evidence="2">Uncharacterized protein</fullName>
    </submittedName>
</protein>
<dbReference type="Proteomes" id="UP001152622">
    <property type="component" value="Chromosome 8"/>
</dbReference>
<proteinExistence type="predicted"/>
<keyword evidence="3" id="KW-1185">Reference proteome</keyword>
<accession>A0A9Q1IRP5</accession>
<reference evidence="2" key="1">
    <citation type="journal article" date="2023" name="Science">
        <title>Genome structures resolve the early diversification of teleost fishes.</title>
        <authorList>
            <person name="Parey E."/>
            <person name="Louis A."/>
            <person name="Montfort J."/>
            <person name="Bouchez O."/>
            <person name="Roques C."/>
            <person name="Iampietro C."/>
            <person name="Lluch J."/>
            <person name="Castinel A."/>
            <person name="Donnadieu C."/>
            <person name="Desvignes T."/>
            <person name="Floi Bucao C."/>
            <person name="Jouanno E."/>
            <person name="Wen M."/>
            <person name="Mejri S."/>
            <person name="Dirks R."/>
            <person name="Jansen H."/>
            <person name="Henkel C."/>
            <person name="Chen W.J."/>
            <person name="Zahm M."/>
            <person name="Cabau C."/>
            <person name="Klopp C."/>
            <person name="Thompson A.W."/>
            <person name="Robinson-Rechavi M."/>
            <person name="Braasch I."/>
            <person name="Lecointre G."/>
            <person name="Bobe J."/>
            <person name="Postlethwait J.H."/>
            <person name="Berthelot C."/>
            <person name="Roest Crollius H."/>
            <person name="Guiguen Y."/>
        </authorList>
    </citation>
    <scope>NUCLEOTIDE SEQUENCE</scope>
    <source>
        <strain evidence="2">WJC10195</strain>
    </source>
</reference>
<gene>
    <name evidence="2" type="ORF">SKAU_G00235940</name>
</gene>
<sequence>MPKVWFIKVVRDLWGGQRGYGPRQDLRTSHGLPGQDGSQGASGGPAAARGKGSFGGLMATGGGKGPSGEYGLAGPLDRLVELGLQQALLTGSGAAVSGSFPGQANGVEASSSMVVASCRPSPLSGRATDSSGTPGLSGGPAAFSGSSGTCSRAAAFSGFSGQSGNAVAYCSSPWTWRRSCSSQRLPWTGRWGRVLWQLL</sequence>